<dbReference type="AlphaFoldDB" id="A0A1F7UJR5"/>
<keyword evidence="8" id="KW-0378">Hydrolase</keyword>
<dbReference type="Gene3D" id="3.40.1830.10">
    <property type="entry name" value="Thermophilic metalloprotease (M29)"/>
    <property type="match status" value="1"/>
</dbReference>
<evidence type="ECO:0000256" key="1">
    <source>
        <dbReference type="ARBA" id="ARBA00001941"/>
    </source>
</evidence>
<reference evidence="10 11" key="1">
    <citation type="journal article" date="2016" name="Nat. Commun.">
        <title>Thousands of microbial genomes shed light on interconnected biogeochemical processes in an aquifer system.</title>
        <authorList>
            <person name="Anantharaman K."/>
            <person name="Brown C.T."/>
            <person name="Hug L.A."/>
            <person name="Sharon I."/>
            <person name="Castelle C.J."/>
            <person name="Probst A.J."/>
            <person name="Thomas B.C."/>
            <person name="Singh A."/>
            <person name="Wilkins M.J."/>
            <person name="Karaoz U."/>
            <person name="Brodie E.L."/>
            <person name="Williams K.H."/>
            <person name="Hubbard S.S."/>
            <person name="Banfield J.F."/>
        </authorList>
    </citation>
    <scope>NUCLEOTIDE SEQUENCE [LARGE SCALE GENOMIC DNA]</scope>
</reference>
<dbReference type="GO" id="GO:0004177">
    <property type="term" value="F:aminopeptidase activity"/>
    <property type="evidence" value="ECO:0007669"/>
    <property type="project" value="UniProtKB-KW"/>
</dbReference>
<gene>
    <name evidence="10" type="ORF">A3J43_01525</name>
</gene>
<protein>
    <submittedName>
        <fullName evidence="10">Thermophilic metalloprotease (M29) superfamily</fullName>
    </submittedName>
</protein>
<dbReference type="PANTHER" id="PTHR34448">
    <property type="entry name" value="AMINOPEPTIDASE"/>
    <property type="match status" value="1"/>
</dbReference>
<keyword evidence="6 10" id="KW-0645">Protease</keyword>
<evidence type="ECO:0000256" key="6">
    <source>
        <dbReference type="ARBA" id="ARBA00022670"/>
    </source>
</evidence>
<dbReference type="PRINTS" id="PR00919">
    <property type="entry name" value="THERMOPTASE"/>
</dbReference>
<evidence type="ECO:0000313" key="10">
    <source>
        <dbReference type="EMBL" id="OGL78531.1"/>
    </source>
</evidence>
<dbReference type="InterPro" id="IPR052170">
    <property type="entry name" value="M29_Exopeptidase"/>
</dbReference>
<keyword evidence="9 10" id="KW-0482">Metalloprotease</keyword>
<evidence type="ECO:0000256" key="2">
    <source>
        <dbReference type="ARBA" id="ARBA00001946"/>
    </source>
</evidence>
<dbReference type="Pfam" id="PF02073">
    <property type="entry name" value="Peptidase_M29"/>
    <property type="match status" value="1"/>
</dbReference>
<evidence type="ECO:0000256" key="3">
    <source>
        <dbReference type="ARBA" id="ARBA00001947"/>
    </source>
</evidence>
<dbReference type="InterPro" id="IPR035097">
    <property type="entry name" value="M29_N-terminal"/>
</dbReference>
<evidence type="ECO:0000256" key="8">
    <source>
        <dbReference type="ARBA" id="ARBA00022801"/>
    </source>
</evidence>
<comment type="cofactor">
    <cofactor evidence="3">
        <name>Zn(2+)</name>
        <dbReference type="ChEBI" id="CHEBI:29105"/>
    </cofactor>
</comment>
<sequence length="401" mass="45727">MIYTPPKKILERYADVLINFALNSGRGMRRGEVVHLQAPECAKPLYVALRDAVLRAGGTYISSYIPDGVARGYYDLASEAQLTTFHRNYHKGLIDEIDHSLYIIAETDLRELEGVDPEKIMMRSKAHKPSMDWRSDKENKGKFTWTLALYGTSAMAAEARMSLQEYWRQIIRACFLDASDPKKEWRKVFVRTEAWRKRLSALKIKRLFIEGEGVELTVGLGAGREWMGGLGRNIPSFELFTSPDWRQTEGWIAFNQPLYRYGAYITGIRLEFKKGEIVKATAQKNEHLLKTMIATDKGSRRLGEFSLTDRRLSRITRFMADTLFDENIGGPFGNMHLAVGRAYKDAYTGNPSRLTSAQWAKLGYNDSVIHTDIVTTTRRTVIAELKGGKEKVIYRDGQFVL</sequence>
<dbReference type="Proteomes" id="UP000176604">
    <property type="component" value="Unassembled WGS sequence"/>
</dbReference>
<comment type="similarity">
    <text evidence="4">Belongs to the peptidase M29 family.</text>
</comment>
<evidence type="ECO:0000313" key="11">
    <source>
        <dbReference type="Proteomes" id="UP000176604"/>
    </source>
</evidence>
<evidence type="ECO:0000256" key="9">
    <source>
        <dbReference type="ARBA" id="ARBA00023049"/>
    </source>
</evidence>
<organism evidence="10 11">
    <name type="scientific">Candidatus Uhrbacteria bacterium RIFCSPHIGHO2_12_FULL_54_23</name>
    <dbReference type="NCBI Taxonomy" id="1802397"/>
    <lineage>
        <taxon>Bacteria</taxon>
        <taxon>Candidatus Uhriibacteriota</taxon>
    </lineage>
</organism>
<comment type="cofactor">
    <cofactor evidence="1">
        <name>Co(2+)</name>
        <dbReference type="ChEBI" id="CHEBI:48828"/>
    </cofactor>
</comment>
<dbReference type="SUPFAM" id="SSF144052">
    <property type="entry name" value="Thermophilic metalloprotease-like"/>
    <property type="match status" value="1"/>
</dbReference>
<proteinExistence type="inferred from homology"/>
<keyword evidence="7" id="KW-0479">Metal-binding</keyword>
<comment type="cofactor">
    <cofactor evidence="2">
        <name>Mg(2+)</name>
        <dbReference type="ChEBI" id="CHEBI:18420"/>
    </cofactor>
</comment>
<evidence type="ECO:0000256" key="5">
    <source>
        <dbReference type="ARBA" id="ARBA00022438"/>
    </source>
</evidence>
<name>A0A1F7UJR5_9BACT</name>
<keyword evidence="5" id="KW-0031">Aminopeptidase</keyword>
<accession>A0A1F7UJR5</accession>
<evidence type="ECO:0000256" key="7">
    <source>
        <dbReference type="ARBA" id="ARBA00022723"/>
    </source>
</evidence>
<evidence type="ECO:0000256" key="4">
    <source>
        <dbReference type="ARBA" id="ARBA00008236"/>
    </source>
</evidence>
<dbReference type="GO" id="GO:0008237">
    <property type="term" value="F:metallopeptidase activity"/>
    <property type="evidence" value="ECO:0007669"/>
    <property type="project" value="UniProtKB-KW"/>
</dbReference>
<dbReference type="EMBL" id="MGEF01000029">
    <property type="protein sequence ID" value="OGL78531.1"/>
    <property type="molecule type" value="Genomic_DNA"/>
</dbReference>
<dbReference type="InterPro" id="IPR000787">
    <property type="entry name" value="Peptidase_M29"/>
</dbReference>
<dbReference type="GO" id="GO:0006508">
    <property type="term" value="P:proteolysis"/>
    <property type="evidence" value="ECO:0007669"/>
    <property type="project" value="UniProtKB-KW"/>
</dbReference>
<comment type="caution">
    <text evidence="10">The sequence shown here is derived from an EMBL/GenBank/DDBJ whole genome shotgun (WGS) entry which is preliminary data.</text>
</comment>
<dbReference type="GO" id="GO:0046872">
    <property type="term" value="F:metal ion binding"/>
    <property type="evidence" value="ECO:0007669"/>
    <property type="project" value="UniProtKB-KW"/>
</dbReference>
<dbReference type="PANTHER" id="PTHR34448:SF3">
    <property type="entry name" value="AMINOPEPTIDASE AMPS"/>
    <property type="match status" value="1"/>
</dbReference>